<dbReference type="Proteomes" id="UP001053296">
    <property type="component" value="Chromosome"/>
</dbReference>
<keyword evidence="6" id="KW-0411">Iron-sulfur</keyword>
<feature type="domain" description="Nitrite/sulphite reductase 4Fe-4S" evidence="7">
    <location>
        <begin position="89"/>
        <end position="218"/>
    </location>
</feature>
<dbReference type="InterPro" id="IPR005117">
    <property type="entry name" value="NiRdtase/SiRdtase_haem-b_fer"/>
</dbReference>
<evidence type="ECO:0000256" key="2">
    <source>
        <dbReference type="ARBA" id="ARBA00022617"/>
    </source>
</evidence>
<dbReference type="Pfam" id="PF01077">
    <property type="entry name" value="NIR_SIR"/>
    <property type="match status" value="1"/>
</dbReference>
<dbReference type="Pfam" id="PF03460">
    <property type="entry name" value="NIR_SIR_ferr"/>
    <property type="match status" value="1"/>
</dbReference>
<dbReference type="PANTHER" id="PTHR43809:SF1">
    <property type="entry name" value="NITRITE REDUCTASE (NADH) LARGE SUBUNIT"/>
    <property type="match status" value="1"/>
</dbReference>
<dbReference type="SUPFAM" id="SSF55124">
    <property type="entry name" value="Nitrite/Sulfite reductase N-terminal domain-like"/>
    <property type="match status" value="1"/>
</dbReference>
<keyword evidence="10" id="KW-1185">Reference proteome</keyword>
<dbReference type="InterPro" id="IPR006067">
    <property type="entry name" value="NO2/SO3_Rdtase_4Fe4S_dom"/>
</dbReference>
<sequence>MKTQEFIEQLPVRAVMHRADGSFTVVPRVALGSLSADALAKINAVVQEYSLAGVRLTAGQHMMIDGVSEDILSDVVARLGEVGDTYKYKVQACLGNTGCKFGQRDSMELARNLEAFLDKFNLPSKIKASVSGCSMCCVESMVRDIGLLGKNVGWTVSFGGNAGKKPRQADVLAEDVTSKEAFEIIGKALDFYAENARIKERTARFVERVGIDAVKAAVFDV</sequence>
<evidence type="ECO:0000256" key="4">
    <source>
        <dbReference type="ARBA" id="ARBA00023002"/>
    </source>
</evidence>
<protein>
    <submittedName>
        <fullName evidence="9">Uncharacterized protein</fullName>
    </submittedName>
</protein>
<dbReference type="InterPro" id="IPR052034">
    <property type="entry name" value="NasD-like"/>
</dbReference>
<gene>
    <name evidence="9" type="ORF">PSDVSF_03090</name>
</gene>
<keyword evidence="2" id="KW-0349">Heme</keyword>
<dbReference type="Gene3D" id="3.90.480.10">
    <property type="entry name" value="Sulfite Reductase Hemoprotein,Domain 2"/>
    <property type="match status" value="1"/>
</dbReference>
<dbReference type="Gene3D" id="3.30.413.10">
    <property type="entry name" value="Sulfite Reductase Hemoprotein, domain 1"/>
    <property type="match status" value="1"/>
</dbReference>
<accession>A0ABN6EM26</accession>
<reference evidence="9" key="1">
    <citation type="journal article" date="2022" name="Arch. Microbiol.">
        <title>Pseudodesulfovibrio sediminis sp. nov., a mesophilic and neutrophilic sulfate-reducing bacterium isolated from sediment of a brackish lake.</title>
        <authorList>
            <person name="Takahashi A."/>
            <person name="Kojima H."/>
            <person name="Watanabe M."/>
            <person name="Fukui M."/>
        </authorList>
    </citation>
    <scope>NUCLEOTIDE SEQUENCE</scope>
    <source>
        <strain evidence="9">SF6</strain>
    </source>
</reference>
<evidence type="ECO:0000256" key="6">
    <source>
        <dbReference type="ARBA" id="ARBA00023014"/>
    </source>
</evidence>
<organism evidence="9 10">
    <name type="scientific">Pseudodesulfovibrio sediminis</name>
    <dbReference type="NCBI Taxonomy" id="2810563"/>
    <lineage>
        <taxon>Bacteria</taxon>
        <taxon>Pseudomonadati</taxon>
        <taxon>Thermodesulfobacteriota</taxon>
        <taxon>Desulfovibrionia</taxon>
        <taxon>Desulfovibrionales</taxon>
        <taxon>Desulfovibrionaceae</taxon>
    </lineage>
</organism>
<name>A0ABN6EM26_9BACT</name>
<evidence type="ECO:0000259" key="7">
    <source>
        <dbReference type="Pfam" id="PF01077"/>
    </source>
</evidence>
<evidence type="ECO:0000256" key="5">
    <source>
        <dbReference type="ARBA" id="ARBA00023004"/>
    </source>
</evidence>
<dbReference type="InterPro" id="IPR006066">
    <property type="entry name" value="NO2/SO3_Rdtase_FeS/sirohaem_BS"/>
</dbReference>
<keyword evidence="5" id="KW-0408">Iron</keyword>
<dbReference type="InterPro" id="IPR045854">
    <property type="entry name" value="NO2/SO3_Rdtase_4Fe4S_sf"/>
</dbReference>
<evidence type="ECO:0000256" key="3">
    <source>
        <dbReference type="ARBA" id="ARBA00022723"/>
    </source>
</evidence>
<evidence type="ECO:0000313" key="9">
    <source>
        <dbReference type="EMBL" id="BCS87067.1"/>
    </source>
</evidence>
<keyword evidence="3" id="KW-0479">Metal-binding</keyword>
<proteinExistence type="predicted"/>
<dbReference type="InterPro" id="IPR036136">
    <property type="entry name" value="Nit/Sulf_reduc_fer-like_dom_sf"/>
</dbReference>
<keyword evidence="1" id="KW-0004">4Fe-4S</keyword>
<evidence type="ECO:0000313" key="10">
    <source>
        <dbReference type="Proteomes" id="UP001053296"/>
    </source>
</evidence>
<dbReference type="EMBL" id="AP024485">
    <property type="protein sequence ID" value="BCS87067.1"/>
    <property type="molecule type" value="Genomic_DNA"/>
</dbReference>
<evidence type="ECO:0000256" key="1">
    <source>
        <dbReference type="ARBA" id="ARBA00022485"/>
    </source>
</evidence>
<dbReference type="PANTHER" id="PTHR43809">
    <property type="entry name" value="NITRITE REDUCTASE (NADH) LARGE SUBUNIT"/>
    <property type="match status" value="1"/>
</dbReference>
<keyword evidence="4" id="KW-0560">Oxidoreductase</keyword>
<feature type="domain" description="Nitrite/Sulfite reductase ferredoxin-like" evidence="8">
    <location>
        <begin position="20"/>
        <end position="81"/>
    </location>
</feature>
<evidence type="ECO:0000259" key="8">
    <source>
        <dbReference type="Pfam" id="PF03460"/>
    </source>
</evidence>
<dbReference type="PROSITE" id="PS00365">
    <property type="entry name" value="NIR_SIR"/>
    <property type="match status" value="1"/>
</dbReference>
<dbReference type="SUPFAM" id="SSF56014">
    <property type="entry name" value="Nitrite and sulphite reductase 4Fe-4S domain-like"/>
    <property type="match status" value="1"/>
</dbReference>